<feature type="transmembrane region" description="Helical" evidence="1">
    <location>
        <begin position="12"/>
        <end position="34"/>
    </location>
</feature>
<proteinExistence type="predicted"/>
<evidence type="ECO:0000313" key="3">
    <source>
        <dbReference type="Proteomes" id="UP000239241"/>
    </source>
</evidence>
<gene>
    <name evidence="2" type="ORF">C5E16_14925</name>
</gene>
<reference evidence="2 3" key="1">
    <citation type="submission" date="2018-02" db="EMBL/GenBank/DDBJ databases">
        <title>Bacteriophage NCPPB3778 and a type I-E CRISPR drive the evolution of the US Biological Select Agent, Rathayibacter toxicus.</title>
        <authorList>
            <person name="Davis E.W.II."/>
            <person name="Tabima J.F."/>
            <person name="Weisberg A.J."/>
            <person name="Lopes L.D."/>
            <person name="Wiseman M.S."/>
            <person name="Wiseman M.S."/>
            <person name="Pupko T."/>
            <person name="Belcher M.S."/>
            <person name="Sechler A.J."/>
            <person name="Tancos M.A."/>
            <person name="Schroeder B.K."/>
            <person name="Murray T.D."/>
            <person name="Luster D.G."/>
            <person name="Schneider W.L."/>
            <person name="Rogers E."/>
            <person name="Andreote F.D."/>
            <person name="Grunwald N.J."/>
            <person name="Putnam M.L."/>
            <person name="Chang J.H."/>
        </authorList>
    </citation>
    <scope>NUCLEOTIDE SEQUENCE [LARGE SCALE GENOMIC DNA]</scope>
    <source>
        <strain evidence="2 3">AY1B3</strain>
    </source>
</reference>
<dbReference type="RefSeq" id="WP_104291304.1">
    <property type="nucleotide sequence ID" value="NZ_PSXY01000039.1"/>
</dbReference>
<accession>A0A2S5VM00</accession>
<evidence type="ECO:0000256" key="1">
    <source>
        <dbReference type="SAM" id="Phobius"/>
    </source>
</evidence>
<sequence>MPSPRRRLIFKLTRFAMFGLLASTLGIVCMVVFLRSENKTFLAAGLVLVVSGQIGLWVQTLERMRQEDAKWSKRE</sequence>
<dbReference type="AlphaFoldDB" id="A0A2S5VM00"/>
<keyword evidence="1" id="KW-0472">Membrane</keyword>
<evidence type="ECO:0000313" key="2">
    <source>
        <dbReference type="EMBL" id="PPF63903.1"/>
    </source>
</evidence>
<name>A0A2S5VM00_9MICO</name>
<feature type="transmembrane region" description="Helical" evidence="1">
    <location>
        <begin position="40"/>
        <end position="58"/>
    </location>
</feature>
<comment type="caution">
    <text evidence="2">The sequence shown here is derived from an EMBL/GenBank/DDBJ whole genome shotgun (WGS) entry which is preliminary data.</text>
</comment>
<protein>
    <submittedName>
        <fullName evidence="2">Uncharacterized protein</fullName>
    </submittedName>
</protein>
<dbReference type="Proteomes" id="UP000239241">
    <property type="component" value="Unassembled WGS sequence"/>
</dbReference>
<organism evidence="2 3">
    <name type="scientific">Clavibacter michiganensis</name>
    <dbReference type="NCBI Taxonomy" id="28447"/>
    <lineage>
        <taxon>Bacteria</taxon>
        <taxon>Bacillati</taxon>
        <taxon>Actinomycetota</taxon>
        <taxon>Actinomycetes</taxon>
        <taxon>Micrococcales</taxon>
        <taxon>Microbacteriaceae</taxon>
        <taxon>Clavibacter</taxon>
    </lineage>
</organism>
<keyword evidence="1" id="KW-0812">Transmembrane</keyword>
<keyword evidence="1" id="KW-1133">Transmembrane helix</keyword>
<dbReference type="EMBL" id="PSXY01000039">
    <property type="protein sequence ID" value="PPF63903.1"/>
    <property type="molecule type" value="Genomic_DNA"/>
</dbReference>